<protein>
    <recommendedName>
        <fullName evidence="3">N-acetyltransferase domain-containing protein</fullName>
    </recommendedName>
</protein>
<keyword evidence="2" id="KW-1185">Reference proteome</keyword>
<dbReference type="EMBL" id="JAVRRA010000228">
    <property type="protein sequence ID" value="KAK5290125.1"/>
    <property type="molecule type" value="Genomic_DNA"/>
</dbReference>
<dbReference type="Gene3D" id="3.30.200.20">
    <property type="entry name" value="Phosphorylase Kinase, domain 1"/>
    <property type="match status" value="1"/>
</dbReference>
<organism evidence="1 2">
    <name type="scientific">Cryomyces antarcticus</name>
    <dbReference type="NCBI Taxonomy" id="329879"/>
    <lineage>
        <taxon>Eukaryota</taxon>
        <taxon>Fungi</taxon>
        <taxon>Dikarya</taxon>
        <taxon>Ascomycota</taxon>
        <taxon>Pezizomycotina</taxon>
        <taxon>Dothideomycetes</taxon>
        <taxon>Dothideomycetes incertae sedis</taxon>
        <taxon>Cryomyces</taxon>
    </lineage>
</organism>
<dbReference type="Gene3D" id="1.10.510.10">
    <property type="entry name" value="Transferase(Phosphotransferase) domain 1"/>
    <property type="match status" value="1"/>
</dbReference>
<gene>
    <name evidence="1" type="ORF">LTR16_002697</name>
</gene>
<dbReference type="Proteomes" id="UP001357485">
    <property type="component" value="Unassembled WGS sequence"/>
</dbReference>
<sequence length="118" mass="13255">RIWQSNHYAAIKITDCRHASKEAARHELNIYTRIAGANPDHRGRGILRTVINSFKVVSPNGSHLCLVFEPMREPLWLFRRRFGADKGRSRKLPSNWVVGGRGILATAEVRGAGNVLRG</sequence>
<comment type="caution">
    <text evidence="1">The sequence shown here is derived from an EMBL/GenBank/DDBJ whole genome shotgun (WGS) entry which is preliminary data.</text>
</comment>
<name>A0ABR0M7F3_9PEZI</name>
<reference evidence="1 2" key="1">
    <citation type="submission" date="2023-08" db="EMBL/GenBank/DDBJ databases">
        <title>Black Yeasts Isolated from many extreme environments.</title>
        <authorList>
            <person name="Coleine C."/>
            <person name="Stajich J.E."/>
            <person name="Selbmann L."/>
        </authorList>
    </citation>
    <scope>NUCLEOTIDE SEQUENCE [LARGE SCALE GENOMIC DNA]</scope>
    <source>
        <strain evidence="1 2">CCFEE 536</strain>
    </source>
</reference>
<accession>A0ABR0M7F3</accession>
<evidence type="ECO:0008006" key="3">
    <source>
        <dbReference type="Google" id="ProtNLM"/>
    </source>
</evidence>
<feature type="non-terminal residue" evidence="1">
    <location>
        <position position="1"/>
    </location>
</feature>
<evidence type="ECO:0000313" key="2">
    <source>
        <dbReference type="Proteomes" id="UP001357485"/>
    </source>
</evidence>
<evidence type="ECO:0000313" key="1">
    <source>
        <dbReference type="EMBL" id="KAK5290125.1"/>
    </source>
</evidence>
<proteinExistence type="predicted"/>